<evidence type="ECO:0000256" key="9">
    <source>
        <dbReference type="ARBA" id="ARBA00023299"/>
    </source>
</evidence>
<evidence type="ECO:0000256" key="11">
    <source>
        <dbReference type="PIRSR" id="PIRSR604469-1"/>
    </source>
</evidence>
<proteinExistence type="inferred from homology"/>
<dbReference type="InterPro" id="IPR023214">
    <property type="entry name" value="HAD_sf"/>
</dbReference>
<sequence length="309" mass="34787">MSLYKYVLTFISRSEEPLSDLRIQELLLKVVAHIPSEIQTEFTQTKRLGSRAFDQYLTSSFPIDKMVFKGLTDSVDIILQQDDKYRQGKKVFAFDMDSTLIYQEVIELIAAYANVEPQVKAITDRAMNNEIDFQESLRERVALLKGLSIERIYEEVKTKLNVTRGVPELFQFLKKKGAKLAVLSGGFVPFAEYILNQLQMDFMRANVLETNEQGQLTGNVLGDIVDGTVKAETLLLLSEKWGVALEETMMIGDGGNDLPAMGVAGFGIAWNAKPKVQSEAPCQLNTYTLLDVLYILGYTDDEIRTTLEL</sequence>
<dbReference type="AlphaFoldDB" id="A0AAN7ZRQ6"/>
<dbReference type="SFLD" id="SFLDG01136">
    <property type="entry name" value="C1.6:_Phosphoserine_Phosphatas"/>
    <property type="match status" value="1"/>
</dbReference>
<comment type="similarity">
    <text evidence="3">Belongs to the HAD-like hydrolase superfamily. SerB family.</text>
</comment>
<keyword evidence="9" id="KW-0718">Serine biosynthesis</keyword>
<evidence type="ECO:0000256" key="8">
    <source>
        <dbReference type="ARBA" id="ARBA00022842"/>
    </source>
</evidence>
<name>A0AAN7ZRQ6_9SACH</name>
<dbReference type="SUPFAM" id="SSF56784">
    <property type="entry name" value="HAD-like"/>
    <property type="match status" value="1"/>
</dbReference>
<feature type="active site" description="Proton donor" evidence="11">
    <location>
        <position position="97"/>
    </location>
</feature>
<comment type="pathway">
    <text evidence="2">Amino-acid biosynthesis; L-serine biosynthesis; L-serine from 3-phospho-D-glycerate: step 3/3.</text>
</comment>
<evidence type="ECO:0000256" key="5">
    <source>
        <dbReference type="ARBA" id="ARBA00022605"/>
    </source>
</evidence>
<keyword evidence="6" id="KW-0479">Metal-binding</keyword>
<dbReference type="NCBIfam" id="TIGR01488">
    <property type="entry name" value="HAD-SF-IB"/>
    <property type="match status" value="1"/>
</dbReference>
<keyword evidence="7" id="KW-0378">Hydrolase</keyword>
<comment type="caution">
    <text evidence="12">The sequence shown here is derived from an EMBL/GenBank/DDBJ whole genome shotgun (WGS) entry which is preliminary data.</text>
</comment>
<evidence type="ECO:0000256" key="10">
    <source>
        <dbReference type="ARBA" id="ARBA00031693"/>
    </source>
</evidence>
<dbReference type="Gene3D" id="3.40.50.1000">
    <property type="entry name" value="HAD superfamily/HAD-like"/>
    <property type="match status" value="1"/>
</dbReference>
<evidence type="ECO:0000256" key="3">
    <source>
        <dbReference type="ARBA" id="ARBA00009184"/>
    </source>
</evidence>
<evidence type="ECO:0000256" key="7">
    <source>
        <dbReference type="ARBA" id="ARBA00022801"/>
    </source>
</evidence>
<dbReference type="SFLD" id="SFLDG01137">
    <property type="entry name" value="C1.6.1:_Phosphoserine_Phosphat"/>
    <property type="match status" value="1"/>
</dbReference>
<keyword evidence="5" id="KW-0028">Amino-acid biosynthesis</keyword>
<dbReference type="NCBIfam" id="TIGR00338">
    <property type="entry name" value="serB"/>
    <property type="match status" value="1"/>
</dbReference>
<dbReference type="GO" id="GO:0000287">
    <property type="term" value="F:magnesium ion binding"/>
    <property type="evidence" value="ECO:0007669"/>
    <property type="project" value="TreeGrafter"/>
</dbReference>
<dbReference type="GO" id="GO:0006564">
    <property type="term" value="P:L-serine biosynthetic process"/>
    <property type="evidence" value="ECO:0007669"/>
    <property type="project" value="UniProtKB-KW"/>
</dbReference>
<evidence type="ECO:0000256" key="6">
    <source>
        <dbReference type="ARBA" id="ARBA00022723"/>
    </source>
</evidence>
<dbReference type="EC" id="3.1.3.3" evidence="4"/>
<dbReference type="InterPro" id="IPR036412">
    <property type="entry name" value="HAD-like_sf"/>
</dbReference>
<gene>
    <name evidence="12" type="ORF">RI543_004104</name>
</gene>
<evidence type="ECO:0000256" key="1">
    <source>
        <dbReference type="ARBA" id="ARBA00001946"/>
    </source>
</evidence>
<evidence type="ECO:0000313" key="13">
    <source>
        <dbReference type="Proteomes" id="UP001306508"/>
    </source>
</evidence>
<dbReference type="PANTHER" id="PTHR43344:SF2">
    <property type="entry name" value="PHOSPHOSERINE PHOSPHATASE"/>
    <property type="match status" value="1"/>
</dbReference>
<dbReference type="CDD" id="cd07500">
    <property type="entry name" value="HAD_PSP"/>
    <property type="match status" value="1"/>
</dbReference>
<dbReference type="PANTHER" id="PTHR43344">
    <property type="entry name" value="PHOSPHOSERINE PHOSPHATASE"/>
    <property type="match status" value="1"/>
</dbReference>
<dbReference type="Pfam" id="PF00702">
    <property type="entry name" value="Hydrolase"/>
    <property type="match status" value="1"/>
</dbReference>
<reference evidence="13" key="1">
    <citation type="submission" date="2023-07" db="EMBL/GenBank/DDBJ databases">
        <title>A draft genome of Kazachstania heterogenica Y-27499.</title>
        <authorList>
            <person name="Donic C."/>
            <person name="Kralova J.S."/>
            <person name="Fidel L."/>
            <person name="Ben-Dor S."/>
            <person name="Jung S."/>
        </authorList>
    </citation>
    <scope>NUCLEOTIDE SEQUENCE [LARGE SCALE GENOMIC DNA]</scope>
    <source>
        <strain evidence="13">Y27499</strain>
    </source>
</reference>
<evidence type="ECO:0000256" key="4">
    <source>
        <dbReference type="ARBA" id="ARBA00012640"/>
    </source>
</evidence>
<protein>
    <recommendedName>
        <fullName evidence="4">phosphoserine phosphatase</fullName>
        <ecNumber evidence="4">3.1.3.3</ecNumber>
    </recommendedName>
    <alternativeName>
        <fullName evidence="10">O-phosphoserine phosphohydrolase</fullName>
    </alternativeName>
</protein>
<dbReference type="EMBL" id="JAWIZZ010000053">
    <property type="protein sequence ID" value="KAK5778439.1"/>
    <property type="molecule type" value="Genomic_DNA"/>
</dbReference>
<evidence type="ECO:0000256" key="2">
    <source>
        <dbReference type="ARBA" id="ARBA00005135"/>
    </source>
</evidence>
<keyword evidence="13" id="KW-1185">Reference proteome</keyword>
<dbReference type="GO" id="GO:0005737">
    <property type="term" value="C:cytoplasm"/>
    <property type="evidence" value="ECO:0007669"/>
    <property type="project" value="TreeGrafter"/>
</dbReference>
<dbReference type="SFLD" id="SFLDS00003">
    <property type="entry name" value="Haloacid_Dehalogenase"/>
    <property type="match status" value="1"/>
</dbReference>
<dbReference type="SFLD" id="SFLDF00029">
    <property type="entry name" value="phosphoserine_phosphatase"/>
    <property type="match status" value="1"/>
</dbReference>
<dbReference type="InterPro" id="IPR050582">
    <property type="entry name" value="HAD-like_SerB"/>
</dbReference>
<dbReference type="InterPro" id="IPR004469">
    <property type="entry name" value="PSP"/>
</dbReference>
<accession>A0AAN7ZRQ6</accession>
<dbReference type="Proteomes" id="UP001306508">
    <property type="component" value="Unassembled WGS sequence"/>
</dbReference>
<dbReference type="GO" id="GO:0036424">
    <property type="term" value="F:L-phosphoserine phosphatase activity"/>
    <property type="evidence" value="ECO:0007669"/>
    <property type="project" value="InterPro"/>
</dbReference>
<keyword evidence="8" id="KW-0460">Magnesium</keyword>
<organism evidence="12 13">
    <name type="scientific">Arxiozyma heterogenica</name>
    <dbReference type="NCBI Taxonomy" id="278026"/>
    <lineage>
        <taxon>Eukaryota</taxon>
        <taxon>Fungi</taxon>
        <taxon>Dikarya</taxon>
        <taxon>Ascomycota</taxon>
        <taxon>Saccharomycotina</taxon>
        <taxon>Saccharomycetes</taxon>
        <taxon>Saccharomycetales</taxon>
        <taxon>Saccharomycetaceae</taxon>
        <taxon>Arxiozyma</taxon>
    </lineage>
</organism>
<evidence type="ECO:0000313" key="12">
    <source>
        <dbReference type="EMBL" id="KAK5778439.1"/>
    </source>
</evidence>
<feature type="active site" description="Nucleophile" evidence="11">
    <location>
        <position position="95"/>
    </location>
</feature>
<comment type="cofactor">
    <cofactor evidence="1">
        <name>Mg(2+)</name>
        <dbReference type="ChEBI" id="CHEBI:18420"/>
    </cofactor>
</comment>